<dbReference type="Gene3D" id="1.10.3720.10">
    <property type="entry name" value="MetI-like"/>
    <property type="match status" value="1"/>
</dbReference>
<feature type="transmembrane region" description="Helical" evidence="7">
    <location>
        <begin position="305"/>
        <end position="331"/>
    </location>
</feature>
<keyword evidence="5 7" id="KW-1133">Transmembrane helix</keyword>
<sequence length="343" mass="38114">MPKSALKPFLKYIGRRLFFLVLTYLVAITIIFILPRAIPGNPLATLLQRIAVQGAANPETVSNVHKALMEEFDIDKPIIIQYLRFIGRLFTGNLGTSIHYYPKKCLDVLAPFIPWTLFLLIPATLTAWIIGNTLGAVAGNKRGTWIDNIVLNSSLVISQIPYYWLGMLLIYTFAVKLNIFPNQGGYSQGIIPSLNIKFILDVLHHYILPFLSIVIAAIGGWAIGTRLLVIYELDADYTVFAVNLGMRDSTVFKYVFRNILLPQITGLALNLGSALGGALITELIFNYPGTGYILFRALSTLDYPLIQAIFVILIVAVYLANFIVDFVYAIVDPRIRLGQGEGS</sequence>
<evidence type="ECO:0000256" key="6">
    <source>
        <dbReference type="ARBA" id="ARBA00023136"/>
    </source>
</evidence>
<organism evidence="9">
    <name type="scientific">Dictyoglomus thermophilum</name>
    <dbReference type="NCBI Taxonomy" id="14"/>
    <lineage>
        <taxon>Bacteria</taxon>
        <taxon>Pseudomonadati</taxon>
        <taxon>Dictyoglomota</taxon>
        <taxon>Dictyoglomia</taxon>
        <taxon>Dictyoglomales</taxon>
        <taxon>Dictyoglomaceae</taxon>
        <taxon>Dictyoglomus</taxon>
    </lineage>
</organism>
<feature type="transmembrane region" description="Helical" evidence="7">
    <location>
        <begin position="149"/>
        <end position="174"/>
    </location>
</feature>
<evidence type="ECO:0000256" key="3">
    <source>
        <dbReference type="ARBA" id="ARBA00022475"/>
    </source>
</evidence>
<dbReference type="EMBL" id="DTIN01000033">
    <property type="protein sequence ID" value="HFX14120.1"/>
    <property type="molecule type" value="Genomic_DNA"/>
</dbReference>
<dbReference type="SUPFAM" id="SSF161098">
    <property type="entry name" value="MetI-like"/>
    <property type="match status" value="1"/>
</dbReference>
<dbReference type="InterPro" id="IPR035906">
    <property type="entry name" value="MetI-like_sf"/>
</dbReference>
<gene>
    <name evidence="9" type="ORF">ENW00_08260</name>
</gene>
<dbReference type="GO" id="GO:0005886">
    <property type="term" value="C:plasma membrane"/>
    <property type="evidence" value="ECO:0007669"/>
    <property type="project" value="UniProtKB-SubCell"/>
</dbReference>
<dbReference type="CDD" id="cd06261">
    <property type="entry name" value="TM_PBP2"/>
    <property type="match status" value="1"/>
</dbReference>
<dbReference type="AlphaFoldDB" id="A0A7C3RL07"/>
<dbReference type="PROSITE" id="PS50928">
    <property type="entry name" value="ABC_TM1"/>
    <property type="match status" value="1"/>
</dbReference>
<comment type="subcellular location">
    <subcellularLocation>
        <location evidence="1 7">Cell membrane</location>
        <topology evidence="1 7">Multi-pass membrane protein</topology>
    </subcellularLocation>
</comment>
<feature type="transmembrane region" description="Helical" evidence="7">
    <location>
        <begin position="112"/>
        <end position="137"/>
    </location>
</feature>
<accession>A0A7C3RL07</accession>
<evidence type="ECO:0000259" key="8">
    <source>
        <dbReference type="PROSITE" id="PS50928"/>
    </source>
</evidence>
<comment type="caution">
    <text evidence="9">The sequence shown here is derived from an EMBL/GenBank/DDBJ whole genome shotgun (WGS) entry which is preliminary data.</text>
</comment>
<dbReference type="InterPro" id="IPR000515">
    <property type="entry name" value="MetI-like"/>
</dbReference>
<dbReference type="InterPro" id="IPR045621">
    <property type="entry name" value="BPD_transp_1_N"/>
</dbReference>
<dbReference type="PANTHER" id="PTHR43163">
    <property type="entry name" value="DIPEPTIDE TRANSPORT SYSTEM PERMEASE PROTEIN DPPB-RELATED"/>
    <property type="match status" value="1"/>
</dbReference>
<keyword evidence="3" id="KW-1003">Cell membrane</keyword>
<dbReference type="Pfam" id="PF19300">
    <property type="entry name" value="BPD_transp_1_N"/>
    <property type="match status" value="1"/>
</dbReference>
<feature type="transmembrane region" description="Helical" evidence="7">
    <location>
        <begin position="203"/>
        <end position="223"/>
    </location>
</feature>
<evidence type="ECO:0000256" key="1">
    <source>
        <dbReference type="ARBA" id="ARBA00004651"/>
    </source>
</evidence>
<dbReference type="GO" id="GO:0055085">
    <property type="term" value="P:transmembrane transport"/>
    <property type="evidence" value="ECO:0007669"/>
    <property type="project" value="InterPro"/>
</dbReference>
<keyword evidence="4 7" id="KW-0812">Transmembrane</keyword>
<feature type="transmembrane region" description="Helical" evidence="7">
    <location>
        <begin position="17"/>
        <end position="38"/>
    </location>
</feature>
<dbReference type="PANTHER" id="PTHR43163:SF6">
    <property type="entry name" value="DIPEPTIDE TRANSPORT SYSTEM PERMEASE PROTEIN DPPB-RELATED"/>
    <property type="match status" value="1"/>
</dbReference>
<evidence type="ECO:0000256" key="7">
    <source>
        <dbReference type="RuleBase" id="RU363032"/>
    </source>
</evidence>
<keyword evidence="2 7" id="KW-0813">Transport</keyword>
<evidence type="ECO:0000256" key="5">
    <source>
        <dbReference type="ARBA" id="ARBA00022989"/>
    </source>
</evidence>
<feature type="domain" description="ABC transmembrane type-1" evidence="8">
    <location>
        <begin position="113"/>
        <end position="324"/>
    </location>
</feature>
<feature type="transmembrane region" description="Helical" evidence="7">
    <location>
        <begin position="267"/>
        <end position="285"/>
    </location>
</feature>
<protein>
    <submittedName>
        <fullName evidence="9">ABC transporter permease</fullName>
    </submittedName>
</protein>
<comment type="similarity">
    <text evidence="7">Belongs to the binding-protein-dependent transport system permease family.</text>
</comment>
<reference evidence="9" key="1">
    <citation type="journal article" date="2020" name="mSystems">
        <title>Genome- and Community-Level Interaction Insights into Carbon Utilization and Element Cycling Functions of Hydrothermarchaeota in Hydrothermal Sediment.</title>
        <authorList>
            <person name="Zhou Z."/>
            <person name="Liu Y."/>
            <person name="Xu W."/>
            <person name="Pan J."/>
            <person name="Luo Z.H."/>
            <person name="Li M."/>
        </authorList>
    </citation>
    <scope>NUCLEOTIDE SEQUENCE [LARGE SCALE GENOMIC DNA]</scope>
    <source>
        <strain evidence="9">SpSt-81</strain>
    </source>
</reference>
<proteinExistence type="inferred from homology"/>
<dbReference type="Pfam" id="PF00528">
    <property type="entry name" value="BPD_transp_1"/>
    <property type="match status" value="1"/>
</dbReference>
<keyword evidence="6 7" id="KW-0472">Membrane</keyword>
<evidence type="ECO:0000256" key="2">
    <source>
        <dbReference type="ARBA" id="ARBA00022448"/>
    </source>
</evidence>
<evidence type="ECO:0000256" key="4">
    <source>
        <dbReference type="ARBA" id="ARBA00022692"/>
    </source>
</evidence>
<name>A0A7C3RL07_DICTH</name>
<evidence type="ECO:0000313" key="9">
    <source>
        <dbReference type="EMBL" id="HFX14120.1"/>
    </source>
</evidence>